<evidence type="ECO:0000256" key="6">
    <source>
        <dbReference type="ARBA" id="ARBA00022801"/>
    </source>
</evidence>
<comment type="caution">
    <text evidence="12">The sequence shown here is derived from an EMBL/GenBank/DDBJ whole genome shotgun (WGS) entry which is preliminary data.</text>
</comment>
<comment type="cofactor">
    <cofactor evidence="1">
        <name>Mg(2+)</name>
        <dbReference type="ChEBI" id="CHEBI:18420"/>
    </cofactor>
</comment>
<dbReference type="InterPro" id="IPR050241">
    <property type="entry name" value="NAD-cap_RNA_hydrolase_NudC"/>
</dbReference>
<evidence type="ECO:0000256" key="7">
    <source>
        <dbReference type="ARBA" id="ARBA00022842"/>
    </source>
</evidence>
<dbReference type="Pfam" id="PF09296">
    <property type="entry name" value="NUDIX-like"/>
    <property type="match status" value="1"/>
</dbReference>
<protein>
    <recommendedName>
        <fullName evidence="4">NAD(+) diphosphatase</fullName>
        <ecNumber evidence="4">3.6.1.22</ecNumber>
    </recommendedName>
</protein>
<dbReference type="RefSeq" id="WP_007929881.1">
    <property type="nucleotide sequence ID" value="NZ_ALWX01000096.1"/>
</dbReference>
<organism evidence="12 13">
    <name type="scientific">Janibacter hoylei PVAS-1</name>
    <dbReference type="NCBI Taxonomy" id="1210046"/>
    <lineage>
        <taxon>Bacteria</taxon>
        <taxon>Bacillati</taxon>
        <taxon>Actinomycetota</taxon>
        <taxon>Actinomycetes</taxon>
        <taxon>Micrococcales</taxon>
        <taxon>Intrasporangiaceae</taxon>
        <taxon>Janibacter</taxon>
    </lineage>
</organism>
<evidence type="ECO:0000256" key="3">
    <source>
        <dbReference type="ARBA" id="ARBA00009595"/>
    </source>
</evidence>
<dbReference type="Pfam" id="PF00293">
    <property type="entry name" value="NUDIX"/>
    <property type="match status" value="1"/>
</dbReference>
<dbReference type="GO" id="GO:0035529">
    <property type="term" value="F:NADH pyrophosphatase activity"/>
    <property type="evidence" value="ECO:0007669"/>
    <property type="project" value="TreeGrafter"/>
</dbReference>
<dbReference type="Gene3D" id="3.90.79.10">
    <property type="entry name" value="Nucleoside Triphosphate Pyrophosphohydrolase"/>
    <property type="match status" value="1"/>
</dbReference>
<evidence type="ECO:0000256" key="9">
    <source>
        <dbReference type="ARBA" id="ARBA00023679"/>
    </source>
</evidence>
<dbReference type="InterPro" id="IPR015375">
    <property type="entry name" value="NADH_PPase-like_N"/>
</dbReference>
<dbReference type="EC" id="3.6.1.22" evidence="4"/>
<gene>
    <name evidence="12" type="ORF">B277_15897</name>
</gene>
<dbReference type="Pfam" id="PF09297">
    <property type="entry name" value="Zn_ribbon_NUD"/>
    <property type="match status" value="1"/>
</dbReference>
<evidence type="ECO:0000256" key="2">
    <source>
        <dbReference type="ARBA" id="ARBA00001947"/>
    </source>
</evidence>
<evidence type="ECO:0000256" key="8">
    <source>
        <dbReference type="ARBA" id="ARBA00023027"/>
    </source>
</evidence>
<dbReference type="InterPro" id="IPR049734">
    <property type="entry name" value="NudC-like_C"/>
</dbReference>
<evidence type="ECO:0000256" key="10">
    <source>
        <dbReference type="SAM" id="MobiDB-lite"/>
    </source>
</evidence>
<evidence type="ECO:0000313" key="13">
    <source>
        <dbReference type="Proteomes" id="UP000004474"/>
    </source>
</evidence>
<keyword evidence="8" id="KW-0520">NAD</keyword>
<dbReference type="InterPro" id="IPR000086">
    <property type="entry name" value="NUDIX_hydrolase_dom"/>
</dbReference>
<name>K1EKM4_9MICO</name>
<dbReference type="CDD" id="cd03429">
    <property type="entry name" value="NUDIX_NADH_pyrophosphatase_Nudt13"/>
    <property type="match status" value="1"/>
</dbReference>
<dbReference type="InterPro" id="IPR015797">
    <property type="entry name" value="NUDIX_hydrolase-like_dom_sf"/>
</dbReference>
<dbReference type="PANTHER" id="PTHR42904:SF6">
    <property type="entry name" value="NAD-CAPPED RNA HYDROLASE NUDT12"/>
    <property type="match status" value="1"/>
</dbReference>
<dbReference type="SUPFAM" id="SSF55811">
    <property type="entry name" value="Nudix"/>
    <property type="match status" value="1"/>
</dbReference>
<dbReference type="InterPro" id="IPR015376">
    <property type="entry name" value="Znr_NADH_PPase"/>
</dbReference>
<dbReference type="NCBIfam" id="NF001299">
    <property type="entry name" value="PRK00241.1"/>
    <property type="match status" value="1"/>
</dbReference>
<dbReference type="Proteomes" id="UP000004474">
    <property type="component" value="Unassembled WGS sequence"/>
</dbReference>
<keyword evidence="5" id="KW-0479">Metal-binding</keyword>
<keyword evidence="7" id="KW-0460">Magnesium</keyword>
<dbReference type="GO" id="GO:0019677">
    <property type="term" value="P:NAD+ catabolic process"/>
    <property type="evidence" value="ECO:0007669"/>
    <property type="project" value="TreeGrafter"/>
</dbReference>
<dbReference type="GO" id="GO:0046872">
    <property type="term" value="F:metal ion binding"/>
    <property type="evidence" value="ECO:0007669"/>
    <property type="project" value="UniProtKB-KW"/>
</dbReference>
<feature type="region of interest" description="Disordered" evidence="10">
    <location>
        <begin position="1"/>
        <end position="26"/>
    </location>
</feature>
<comment type="similarity">
    <text evidence="3">Belongs to the Nudix hydrolase family. NudC subfamily.</text>
</comment>
<evidence type="ECO:0000256" key="1">
    <source>
        <dbReference type="ARBA" id="ARBA00001946"/>
    </source>
</evidence>
<dbReference type="PROSITE" id="PS00893">
    <property type="entry name" value="NUDIX_BOX"/>
    <property type="match status" value="1"/>
</dbReference>
<dbReference type="STRING" id="1210046.B277_15897"/>
<feature type="domain" description="Nudix hydrolase" evidence="11">
    <location>
        <begin position="166"/>
        <end position="291"/>
    </location>
</feature>
<proteinExistence type="inferred from homology"/>
<comment type="cofactor">
    <cofactor evidence="2">
        <name>Zn(2+)</name>
        <dbReference type="ChEBI" id="CHEBI:29105"/>
    </cofactor>
</comment>
<evidence type="ECO:0000256" key="5">
    <source>
        <dbReference type="ARBA" id="ARBA00022723"/>
    </source>
</evidence>
<accession>K1EKM4</accession>
<dbReference type="PATRIC" id="fig|1210046.3.peg.3047"/>
<keyword evidence="6" id="KW-0378">Hydrolase</keyword>
<dbReference type="AlphaFoldDB" id="K1EKM4"/>
<evidence type="ECO:0000259" key="11">
    <source>
        <dbReference type="PROSITE" id="PS51462"/>
    </source>
</evidence>
<sequence>MDHDPMHDLPMTASAIDRDGPARSEPGLLETLLADPATRVLDLVGDRAALEPDRTLALRAPRPGDADGLLLYLGRLDGTAHLAVCRPTPPGTPVPREERLDAAPFASLREVAADLPAAQATLFATALGLANWHVRHPRCPRCGEPTDVAQAGWVRRCPHDGAEQYPRTDPAVIMAVTDDRDRLLLARNVGWPEGRFSVLAGFLEPGETIAGAVAREVGEEVGVSVTDVRFVADQPWPFPASLMLGCTARATTTELTCQPDEIAEARWFTREDFRRELLDGYVRAAGRLSISGRLIEGWLGQRLDEVSGEGERLPG</sequence>
<dbReference type="Gene3D" id="3.90.79.20">
    <property type="match status" value="1"/>
</dbReference>
<dbReference type="GO" id="GO:0006742">
    <property type="term" value="P:NADP+ catabolic process"/>
    <property type="evidence" value="ECO:0007669"/>
    <property type="project" value="TreeGrafter"/>
</dbReference>
<dbReference type="PANTHER" id="PTHR42904">
    <property type="entry name" value="NUDIX HYDROLASE, NUDC SUBFAMILY"/>
    <property type="match status" value="1"/>
</dbReference>
<reference evidence="12 13" key="1">
    <citation type="journal article" date="2012" name="J. Bacteriol.">
        <title>Genome Sequence of Janibacter hoylei MTCC8307, Isolated from the Stratospheric Air.</title>
        <authorList>
            <person name="Pawar S.P."/>
            <person name="Dhotre D.P."/>
            <person name="Shetty S.A."/>
            <person name="Chowdhury S.P."/>
            <person name="Chaudhari B.L."/>
            <person name="Shouche Y.S."/>
        </authorList>
    </citation>
    <scope>NUCLEOTIDE SEQUENCE [LARGE SCALE GENOMIC DNA]</scope>
    <source>
        <strain evidence="12 13">PVAS-1</strain>
    </source>
</reference>
<dbReference type="eggNOG" id="COG2816">
    <property type="taxonomic scope" value="Bacteria"/>
</dbReference>
<evidence type="ECO:0000313" key="12">
    <source>
        <dbReference type="EMBL" id="EKA59878.1"/>
    </source>
</evidence>
<comment type="catalytic activity">
    <reaction evidence="9">
        <text>a 5'-end NAD(+)-phospho-ribonucleoside in mRNA + H2O = a 5'-end phospho-adenosine-phospho-ribonucleoside in mRNA + beta-nicotinamide D-ribonucleotide + 2 H(+)</text>
        <dbReference type="Rhea" id="RHEA:60876"/>
        <dbReference type="Rhea" id="RHEA-COMP:15698"/>
        <dbReference type="Rhea" id="RHEA-COMP:15719"/>
        <dbReference type="ChEBI" id="CHEBI:14649"/>
        <dbReference type="ChEBI" id="CHEBI:15377"/>
        <dbReference type="ChEBI" id="CHEBI:15378"/>
        <dbReference type="ChEBI" id="CHEBI:144029"/>
        <dbReference type="ChEBI" id="CHEBI:144051"/>
    </reaction>
    <physiologicalReaction direction="left-to-right" evidence="9">
        <dbReference type="Rhea" id="RHEA:60877"/>
    </physiologicalReaction>
</comment>
<dbReference type="EMBL" id="ALWX01000096">
    <property type="protein sequence ID" value="EKA59878.1"/>
    <property type="molecule type" value="Genomic_DNA"/>
</dbReference>
<dbReference type="InterPro" id="IPR020084">
    <property type="entry name" value="NUDIX_hydrolase_CS"/>
</dbReference>
<evidence type="ECO:0000256" key="4">
    <source>
        <dbReference type="ARBA" id="ARBA00012381"/>
    </source>
</evidence>
<dbReference type="GO" id="GO:0005829">
    <property type="term" value="C:cytosol"/>
    <property type="evidence" value="ECO:0007669"/>
    <property type="project" value="TreeGrafter"/>
</dbReference>
<dbReference type="PROSITE" id="PS51462">
    <property type="entry name" value="NUDIX"/>
    <property type="match status" value="1"/>
</dbReference>